<protein>
    <recommendedName>
        <fullName evidence="1">DUF6965 domain-containing protein</fullName>
    </recommendedName>
</protein>
<dbReference type="RefSeq" id="WP_016661639.1">
    <property type="nucleotide sequence ID" value="NZ_JAHOFI010000019.1"/>
</dbReference>
<dbReference type="Proteomes" id="UP000467334">
    <property type="component" value="Unassembled WGS sequence"/>
</dbReference>
<dbReference type="AlphaFoldDB" id="A0A7J5LDR9"/>
<proteinExistence type="predicted"/>
<dbReference type="InterPro" id="IPR054238">
    <property type="entry name" value="DUF6965"/>
</dbReference>
<organism evidence="2 3">
    <name type="scientific">Bacteroides stercoris</name>
    <dbReference type="NCBI Taxonomy" id="46506"/>
    <lineage>
        <taxon>Bacteria</taxon>
        <taxon>Pseudomonadati</taxon>
        <taxon>Bacteroidota</taxon>
        <taxon>Bacteroidia</taxon>
        <taxon>Bacteroidales</taxon>
        <taxon>Bacteroidaceae</taxon>
        <taxon>Bacteroides</taxon>
    </lineage>
</organism>
<feature type="domain" description="DUF6965" evidence="1">
    <location>
        <begin position="13"/>
        <end position="76"/>
    </location>
</feature>
<dbReference type="Pfam" id="PF22292">
    <property type="entry name" value="DUF6965"/>
    <property type="match status" value="1"/>
</dbReference>
<gene>
    <name evidence="2" type="ORF">F9958_07555</name>
</gene>
<dbReference type="EMBL" id="WCLE01000012">
    <property type="protein sequence ID" value="KAB5314983.1"/>
    <property type="molecule type" value="Genomic_DNA"/>
</dbReference>
<comment type="caution">
    <text evidence="2">The sequence shown here is derived from an EMBL/GenBank/DDBJ whole genome shotgun (WGS) entry which is preliminary data.</text>
</comment>
<evidence type="ECO:0000313" key="3">
    <source>
        <dbReference type="Proteomes" id="UP000467334"/>
    </source>
</evidence>
<name>A0A7J5LDR9_BACSE</name>
<evidence type="ECO:0000313" key="2">
    <source>
        <dbReference type="EMBL" id="KAB5314983.1"/>
    </source>
</evidence>
<sequence>MAEKSKYQFDEASVQAIIHWAETTQLPKEVVLSESEHIYDTSLYVRANINDIKQHYPDEFYNPAITRLYRLKEFVEGSD</sequence>
<evidence type="ECO:0000259" key="1">
    <source>
        <dbReference type="Pfam" id="PF22292"/>
    </source>
</evidence>
<reference evidence="2 3" key="1">
    <citation type="journal article" date="2019" name="Nat. Med.">
        <title>A library of human gut bacterial isolates paired with longitudinal multiomics data enables mechanistic microbiome research.</title>
        <authorList>
            <person name="Poyet M."/>
            <person name="Groussin M."/>
            <person name="Gibbons S.M."/>
            <person name="Avila-Pacheco J."/>
            <person name="Jiang X."/>
            <person name="Kearney S.M."/>
            <person name="Perrotta A.R."/>
            <person name="Berdy B."/>
            <person name="Zhao S."/>
            <person name="Lieberman T.D."/>
            <person name="Swanson P.K."/>
            <person name="Smith M."/>
            <person name="Roesemann S."/>
            <person name="Alexander J.E."/>
            <person name="Rich S.A."/>
            <person name="Livny J."/>
            <person name="Vlamakis H."/>
            <person name="Clish C."/>
            <person name="Bullock K."/>
            <person name="Deik A."/>
            <person name="Scott J."/>
            <person name="Pierce K.A."/>
            <person name="Xavier R.J."/>
            <person name="Alm E.J."/>
        </authorList>
    </citation>
    <scope>NUCLEOTIDE SEQUENCE [LARGE SCALE GENOMIC DNA]</scope>
    <source>
        <strain evidence="2 3">BIOML-A6</strain>
    </source>
</reference>
<accession>A0A7J5LDR9</accession>